<name>A0A6G0WTT7_9STRA</name>
<dbReference type="Gene3D" id="3.40.50.10440">
    <property type="entry name" value="Dihydroxyacetone kinase, domain 1"/>
    <property type="match status" value="1"/>
</dbReference>
<reference evidence="2 3" key="1">
    <citation type="submission" date="2019-07" db="EMBL/GenBank/DDBJ databases">
        <title>Genomics analysis of Aphanomyces spp. identifies a new class of oomycete effector associated with host adaptation.</title>
        <authorList>
            <person name="Gaulin E."/>
        </authorList>
    </citation>
    <scope>NUCLEOTIDE SEQUENCE [LARGE SCALE GENOMIC DNA]</scope>
    <source>
        <strain evidence="2 3">ATCC 201684</strain>
    </source>
</reference>
<dbReference type="PANTHER" id="PTHR28629">
    <property type="entry name" value="TRIOKINASE/FMN CYCLASE"/>
    <property type="match status" value="1"/>
</dbReference>
<dbReference type="GO" id="GO:0005829">
    <property type="term" value="C:cytosol"/>
    <property type="evidence" value="ECO:0007669"/>
    <property type="project" value="TreeGrafter"/>
</dbReference>
<dbReference type="InterPro" id="IPR050861">
    <property type="entry name" value="Dihydroxyacetone_Kinase"/>
</dbReference>
<dbReference type="Pfam" id="PF02733">
    <property type="entry name" value="Dak1"/>
    <property type="match status" value="1"/>
</dbReference>
<dbReference type="GO" id="GO:0019563">
    <property type="term" value="P:glycerol catabolic process"/>
    <property type="evidence" value="ECO:0007669"/>
    <property type="project" value="TreeGrafter"/>
</dbReference>
<dbReference type="Proteomes" id="UP000481153">
    <property type="component" value="Unassembled WGS sequence"/>
</dbReference>
<organism evidence="2 3">
    <name type="scientific">Aphanomyces euteiches</name>
    <dbReference type="NCBI Taxonomy" id="100861"/>
    <lineage>
        <taxon>Eukaryota</taxon>
        <taxon>Sar</taxon>
        <taxon>Stramenopiles</taxon>
        <taxon>Oomycota</taxon>
        <taxon>Saprolegniomycetes</taxon>
        <taxon>Saprolegniales</taxon>
        <taxon>Verrucalvaceae</taxon>
        <taxon>Aphanomyces</taxon>
    </lineage>
</organism>
<keyword evidence="3" id="KW-1185">Reference proteome</keyword>
<feature type="domain" description="DhaK" evidence="1">
    <location>
        <begin position="15"/>
        <end position="126"/>
    </location>
</feature>
<evidence type="ECO:0000313" key="3">
    <source>
        <dbReference type="Proteomes" id="UP000481153"/>
    </source>
</evidence>
<evidence type="ECO:0000313" key="2">
    <source>
        <dbReference type="EMBL" id="KAF0730855.1"/>
    </source>
</evidence>
<dbReference type="InterPro" id="IPR004006">
    <property type="entry name" value="DhaK_dom"/>
</dbReference>
<proteinExistence type="predicted"/>
<accession>A0A6G0WTT7</accession>
<dbReference type="VEuPathDB" id="FungiDB:AeMF1_019218"/>
<dbReference type="PROSITE" id="PS51481">
    <property type="entry name" value="DHAK"/>
    <property type="match status" value="1"/>
</dbReference>
<dbReference type="EMBL" id="VJMJ01000149">
    <property type="protein sequence ID" value="KAF0730855.1"/>
    <property type="molecule type" value="Genomic_DNA"/>
</dbReference>
<evidence type="ECO:0000259" key="1">
    <source>
        <dbReference type="PROSITE" id="PS51481"/>
    </source>
</evidence>
<dbReference type="GO" id="GO:0004371">
    <property type="term" value="F:glycerone kinase activity"/>
    <property type="evidence" value="ECO:0007669"/>
    <property type="project" value="InterPro"/>
</dbReference>
<comment type="caution">
    <text evidence="2">The sequence shown here is derived from an EMBL/GenBank/DDBJ whole genome shotgun (WGS) entry which is preliminary data.</text>
</comment>
<dbReference type="AlphaFoldDB" id="A0A6G0WTT7"/>
<protein>
    <recommendedName>
        <fullName evidence="1">DhaK domain-containing protein</fullName>
    </recommendedName>
</protein>
<gene>
    <name evidence="2" type="ORF">Ae201684_011740</name>
</gene>
<dbReference type="PANTHER" id="PTHR28629:SF4">
    <property type="entry name" value="TRIOKINASE_FMN CYCLASE"/>
    <property type="match status" value="1"/>
</dbReference>
<dbReference type="SUPFAM" id="SSF82549">
    <property type="entry name" value="DAK1/DegV-like"/>
    <property type="match status" value="1"/>
</dbReference>
<sequence length="126" mass="13104">MATASSSGLFKMINESTSVVDEMLQGLVHTSPHLSLVPEHRVVLHQDYQAIKQNQVTLLSGGGSGHEPAHAGYIGDGMLTGVICGGVFASPSMKQVLAAIRLVAGEHGCLIIVKNYTAGVHACGLI</sequence>